<feature type="region of interest" description="Disordered" evidence="1">
    <location>
        <begin position="1"/>
        <end position="24"/>
    </location>
</feature>
<dbReference type="EMBL" id="SJPL01000001">
    <property type="protein sequence ID" value="TWT68028.1"/>
    <property type="molecule type" value="Genomic_DNA"/>
</dbReference>
<organism evidence="2 3">
    <name type="scientific">Crateriforma conspicua</name>
    <dbReference type="NCBI Taxonomy" id="2527996"/>
    <lineage>
        <taxon>Bacteria</taxon>
        <taxon>Pseudomonadati</taxon>
        <taxon>Planctomycetota</taxon>
        <taxon>Planctomycetia</taxon>
        <taxon>Planctomycetales</taxon>
        <taxon>Planctomycetaceae</taxon>
        <taxon>Crateriforma</taxon>
    </lineage>
</organism>
<evidence type="ECO:0000313" key="2">
    <source>
        <dbReference type="EMBL" id="TWT68028.1"/>
    </source>
</evidence>
<gene>
    <name evidence="2" type="ORF">Pan14r_02660</name>
</gene>
<evidence type="ECO:0000313" key="3">
    <source>
        <dbReference type="Proteomes" id="UP000317238"/>
    </source>
</evidence>
<dbReference type="AlphaFoldDB" id="A0A5C5XZ79"/>
<evidence type="ECO:0000256" key="1">
    <source>
        <dbReference type="SAM" id="MobiDB-lite"/>
    </source>
</evidence>
<proteinExistence type="predicted"/>
<feature type="compositionally biased region" description="Basic and acidic residues" evidence="1">
    <location>
        <begin position="12"/>
        <end position="23"/>
    </location>
</feature>
<reference evidence="2 3" key="1">
    <citation type="submission" date="2019-02" db="EMBL/GenBank/DDBJ databases">
        <title>Deep-cultivation of Planctomycetes and their phenomic and genomic characterization uncovers novel biology.</title>
        <authorList>
            <person name="Wiegand S."/>
            <person name="Jogler M."/>
            <person name="Boedeker C."/>
            <person name="Pinto D."/>
            <person name="Vollmers J."/>
            <person name="Rivas-Marin E."/>
            <person name="Kohn T."/>
            <person name="Peeters S.H."/>
            <person name="Heuer A."/>
            <person name="Rast P."/>
            <person name="Oberbeckmann S."/>
            <person name="Bunk B."/>
            <person name="Jeske O."/>
            <person name="Meyerdierks A."/>
            <person name="Storesund J.E."/>
            <person name="Kallscheuer N."/>
            <person name="Luecker S."/>
            <person name="Lage O.M."/>
            <person name="Pohl T."/>
            <person name="Merkel B.J."/>
            <person name="Hornburger P."/>
            <person name="Mueller R.-W."/>
            <person name="Bruemmer F."/>
            <person name="Labrenz M."/>
            <person name="Spormann A.M."/>
            <person name="Op Den Camp H."/>
            <person name="Overmann J."/>
            <person name="Amann R."/>
            <person name="Jetten M.S.M."/>
            <person name="Mascher T."/>
            <person name="Medema M.H."/>
            <person name="Devos D.P."/>
            <person name="Kaster A.-K."/>
            <person name="Ovreas L."/>
            <person name="Rohde M."/>
            <person name="Galperin M.Y."/>
            <person name="Jogler C."/>
        </authorList>
    </citation>
    <scope>NUCLEOTIDE SEQUENCE [LARGE SCALE GENOMIC DNA]</scope>
    <source>
        <strain evidence="2 3">Pan14r</strain>
    </source>
</reference>
<accession>A0A5C5XZ79</accession>
<protein>
    <submittedName>
        <fullName evidence="2">Uncharacterized protein</fullName>
    </submittedName>
</protein>
<keyword evidence="3" id="KW-1185">Reference proteome</keyword>
<dbReference type="Proteomes" id="UP000317238">
    <property type="component" value="Unassembled WGS sequence"/>
</dbReference>
<comment type="caution">
    <text evidence="2">The sequence shown here is derived from an EMBL/GenBank/DDBJ whole genome shotgun (WGS) entry which is preliminary data.</text>
</comment>
<name>A0A5C5XZ79_9PLAN</name>
<sequence>MTAKASVIAAFDDEKTPQTEHSVRGVWRSNEARTQDGQPCESDALQVVNADLFATVGRSQTAPDAIGTGGTGR</sequence>